<reference evidence="1 2" key="2">
    <citation type="journal article" date="2022" name="Mol. Ecol. Resour.">
        <title>The genomes of chicory, endive, great burdock and yacon provide insights into Asteraceae paleo-polyploidization history and plant inulin production.</title>
        <authorList>
            <person name="Fan W."/>
            <person name="Wang S."/>
            <person name="Wang H."/>
            <person name="Wang A."/>
            <person name="Jiang F."/>
            <person name="Liu H."/>
            <person name="Zhao H."/>
            <person name="Xu D."/>
            <person name="Zhang Y."/>
        </authorList>
    </citation>
    <scope>NUCLEOTIDE SEQUENCE [LARGE SCALE GENOMIC DNA]</scope>
    <source>
        <strain evidence="2">cv. Yunnan</strain>
        <tissue evidence="1">Leaves</tissue>
    </source>
</reference>
<organism evidence="1 2">
    <name type="scientific">Smallanthus sonchifolius</name>
    <dbReference type="NCBI Taxonomy" id="185202"/>
    <lineage>
        <taxon>Eukaryota</taxon>
        <taxon>Viridiplantae</taxon>
        <taxon>Streptophyta</taxon>
        <taxon>Embryophyta</taxon>
        <taxon>Tracheophyta</taxon>
        <taxon>Spermatophyta</taxon>
        <taxon>Magnoliopsida</taxon>
        <taxon>eudicotyledons</taxon>
        <taxon>Gunneridae</taxon>
        <taxon>Pentapetalae</taxon>
        <taxon>asterids</taxon>
        <taxon>campanulids</taxon>
        <taxon>Asterales</taxon>
        <taxon>Asteraceae</taxon>
        <taxon>Asteroideae</taxon>
        <taxon>Heliantheae alliance</taxon>
        <taxon>Millerieae</taxon>
        <taxon>Smallanthus</taxon>
    </lineage>
</organism>
<keyword evidence="2" id="KW-1185">Reference proteome</keyword>
<proteinExistence type="predicted"/>
<name>A0ACB9D6W4_9ASTR</name>
<evidence type="ECO:0000313" key="2">
    <source>
        <dbReference type="Proteomes" id="UP001056120"/>
    </source>
</evidence>
<protein>
    <submittedName>
        <fullName evidence="1">Uncharacterized protein</fullName>
    </submittedName>
</protein>
<reference evidence="2" key="1">
    <citation type="journal article" date="2022" name="Mol. Ecol. Resour.">
        <title>The genomes of chicory, endive, great burdock and yacon provide insights into Asteraceae palaeo-polyploidization history and plant inulin production.</title>
        <authorList>
            <person name="Fan W."/>
            <person name="Wang S."/>
            <person name="Wang H."/>
            <person name="Wang A."/>
            <person name="Jiang F."/>
            <person name="Liu H."/>
            <person name="Zhao H."/>
            <person name="Xu D."/>
            <person name="Zhang Y."/>
        </authorList>
    </citation>
    <scope>NUCLEOTIDE SEQUENCE [LARGE SCALE GENOMIC DNA]</scope>
    <source>
        <strain evidence="2">cv. Yunnan</strain>
    </source>
</reference>
<accession>A0ACB9D6W4</accession>
<dbReference type="Proteomes" id="UP001056120">
    <property type="component" value="Linkage Group LG20"/>
</dbReference>
<dbReference type="EMBL" id="CM042037">
    <property type="protein sequence ID" value="KAI3742128.1"/>
    <property type="molecule type" value="Genomic_DNA"/>
</dbReference>
<gene>
    <name evidence="1" type="ORF">L1987_59808</name>
</gene>
<sequence>MEMITVRNDNSRFPFTSSQWQELEHQALVYKYMISVGWDYFQMGFGKKIDQEPGRCRRTDGKKWRCSKEAYRDSKYCERHMHRGRNRSRKPVEAMLDWIKDVDEHPFLSEGCGSGTISASVGDSWQSRQQSFSDYQYDYSYLQLQNTPTRQKQDQGRCYDLKTEGKDEEAHKVMHHFFDESPHSNNDDHNKDKDSSTTQLSISIPNCGHDFFLIRNDK</sequence>
<evidence type="ECO:0000313" key="1">
    <source>
        <dbReference type="EMBL" id="KAI3742128.1"/>
    </source>
</evidence>
<comment type="caution">
    <text evidence="1">The sequence shown here is derived from an EMBL/GenBank/DDBJ whole genome shotgun (WGS) entry which is preliminary data.</text>
</comment>